<evidence type="ECO:0000256" key="3">
    <source>
        <dbReference type="ARBA" id="ARBA00022729"/>
    </source>
</evidence>
<dbReference type="InterPro" id="IPR000914">
    <property type="entry name" value="SBP_5_dom"/>
</dbReference>
<dbReference type="FunFam" id="3.40.190.10:FF:000036">
    <property type="entry name" value="Dipeptide ABC transporter, substrate-binding protein"/>
    <property type="match status" value="1"/>
</dbReference>
<evidence type="ECO:0000313" key="6">
    <source>
        <dbReference type="EMBL" id="SFL22825.1"/>
    </source>
</evidence>
<evidence type="ECO:0000313" key="7">
    <source>
        <dbReference type="Proteomes" id="UP000323300"/>
    </source>
</evidence>
<dbReference type="PANTHER" id="PTHR30290:SF38">
    <property type="entry name" value="D,D-DIPEPTIDE-BINDING PERIPLASMIC PROTEIN DDPA-RELATED"/>
    <property type="match status" value="1"/>
</dbReference>
<dbReference type="Gene3D" id="3.40.190.10">
    <property type="entry name" value="Periplasmic binding protein-like II"/>
    <property type="match status" value="1"/>
</dbReference>
<dbReference type="InterPro" id="IPR030678">
    <property type="entry name" value="Peptide/Ni-bd"/>
</dbReference>
<keyword evidence="7" id="KW-1185">Reference proteome</keyword>
<dbReference type="Gene3D" id="3.10.105.10">
    <property type="entry name" value="Dipeptide-binding Protein, Domain 3"/>
    <property type="match status" value="1"/>
</dbReference>
<evidence type="ECO:0000259" key="5">
    <source>
        <dbReference type="Pfam" id="PF00496"/>
    </source>
</evidence>
<dbReference type="PIRSF" id="PIRSF002741">
    <property type="entry name" value="MppA"/>
    <property type="match status" value="1"/>
</dbReference>
<comment type="similarity">
    <text evidence="2">Belongs to the bacterial solute-binding protein 5 family.</text>
</comment>
<dbReference type="AlphaFoldDB" id="A0A1I4FY95"/>
<dbReference type="GO" id="GO:0042938">
    <property type="term" value="P:dipeptide transport"/>
    <property type="evidence" value="ECO:0007669"/>
    <property type="project" value="TreeGrafter"/>
</dbReference>
<dbReference type="InterPro" id="IPR039424">
    <property type="entry name" value="SBP_5"/>
</dbReference>
<dbReference type="RefSeq" id="WP_149764704.1">
    <property type="nucleotide sequence ID" value="NZ_BSPE01000003.1"/>
</dbReference>
<dbReference type="SUPFAM" id="SSF53850">
    <property type="entry name" value="Periplasmic binding protein-like II"/>
    <property type="match status" value="1"/>
</dbReference>
<dbReference type="PANTHER" id="PTHR30290">
    <property type="entry name" value="PERIPLASMIC BINDING COMPONENT OF ABC TRANSPORTER"/>
    <property type="match status" value="1"/>
</dbReference>
<evidence type="ECO:0000256" key="1">
    <source>
        <dbReference type="ARBA" id="ARBA00004418"/>
    </source>
</evidence>
<name>A0A1I4FY95_9HYPH</name>
<keyword evidence="3 4" id="KW-0732">Signal</keyword>
<evidence type="ECO:0000256" key="4">
    <source>
        <dbReference type="SAM" id="SignalP"/>
    </source>
</evidence>
<organism evidence="6 7">
    <name type="scientific">Neomesorhizobium albiziae</name>
    <dbReference type="NCBI Taxonomy" id="335020"/>
    <lineage>
        <taxon>Bacteria</taxon>
        <taxon>Pseudomonadati</taxon>
        <taxon>Pseudomonadota</taxon>
        <taxon>Alphaproteobacteria</taxon>
        <taxon>Hyphomicrobiales</taxon>
        <taxon>Phyllobacteriaceae</taxon>
        <taxon>Neomesorhizobium</taxon>
    </lineage>
</organism>
<evidence type="ECO:0000256" key="2">
    <source>
        <dbReference type="ARBA" id="ARBA00005695"/>
    </source>
</evidence>
<dbReference type="Gene3D" id="3.90.76.10">
    <property type="entry name" value="Dipeptide-binding Protein, Domain 1"/>
    <property type="match status" value="1"/>
</dbReference>
<sequence length="531" mass="58993">MRLKTSFAAALLAATMLSGAASAKTFVYCSEASPEGFDPGLYTGGNTFDASAHPVYNRLLEFKKGTTETEPGLAESYEVSDDGLQYTFKLRPGVKFQTTDFFTPTRDFNADDVIFSYERQWKADNAWNKYVEGASWEYFAGMGMPELLEKIEKVDDMTVKFTLKRKEAPFLANVAMPFASIMSKEYADKLQADGKMNQLNQMPLGTGPFTFVGYQQDAVIRYKANADYWGGKQPIDDLVFAITTDAAVRYQKLKAGECHLMPYPNAADVAAMKADSNLKVMEQEGLNVAYLAYNTTQAPFDKPEVRKALNMAINKQAIVDGVFQGAATPAKNPIPPTMWSYNNAVEDDKYDPEAAKKMLEDAGVKDLSMKVWAMPVARPYMLNARRAAELIQSDFEKIGVKVEIVSYEWAEYLDKSKAKDRDGAVILGWTGDNGDPDNFLDTLLGCDAVGGNNRAQWCDKEFDDLVTKAKEASDQAERTKLYEEAQVVFKKQAPWATLDHSLAVVPMRANVEGFVQSPLGDFTFDGVDIKE</sequence>
<reference evidence="6 7" key="1">
    <citation type="submission" date="2016-10" db="EMBL/GenBank/DDBJ databases">
        <authorList>
            <person name="Varghese N."/>
            <person name="Submissions S."/>
        </authorList>
    </citation>
    <scope>NUCLEOTIDE SEQUENCE [LARGE SCALE GENOMIC DNA]</scope>
    <source>
        <strain evidence="6 7">DSM 21822</strain>
    </source>
</reference>
<accession>A0A1I4FY95</accession>
<dbReference type="GO" id="GO:0043190">
    <property type="term" value="C:ATP-binding cassette (ABC) transporter complex"/>
    <property type="evidence" value="ECO:0007669"/>
    <property type="project" value="InterPro"/>
</dbReference>
<proteinExistence type="inferred from homology"/>
<feature type="chain" id="PRO_5009302736" evidence="4">
    <location>
        <begin position="24"/>
        <end position="531"/>
    </location>
</feature>
<comment type="subcellular location">
    <subcellularLocation>
        <location evidence="1">Periplasm</location>
    </subcellularLocation>
</comment>
<dbReference type="Proteomes" id="UP000323300">
    <property type="component" value="Unassembled WGS sequence"/>
</dbReference>
<feature type="domain" description="Solute-binding protein family 5" evidence="5">
    <location>
        <begin position="69"/>
        <end position="448"/>
    </location>
</feature>
<protein>
    <submittedName>
        <fullName evidence="6">Dipeptide transport system substrate-binding protein</fullName>
    </submittedName>
</protein>
<dbReference type="EMBL" id="FOSL01000067">
    <property type="protein sequence ID" value="SFL22825.1"/>
    <property type="molecule type" value="Genomic_DNA"/>
</dbReference>
<dbReference type="Pfam" id="PF00496">
    <property type="entry name" value="SBP_bac_5"/>
    <property type="match status" value="1"/>
</dbReference>
<feature type="signal peptide" evidence="4">
    <location>
        <begin position="1"/>
        <end position="23"/>
    </location>
</feature>
<dbReference type="GO" id="GO:0030288">
    <property type="term" value="C:outer membrane-bounded periplasmic space"/>
    <property type="evidence" value="ECO:0007669"/>
    <property type="project" value="TreeGrafter"/>
</dbReference>
<dbReference type="OrthoDB" id="9803988at2"/>
<gene>
    <name evidence="6" type="ORF">SAMN04488498_1672</name>
</gene>
<dbReference type="GO" id="GO:1904680">
    <property type="term" value="F:peptide transmembrane transporter activity"/>
    <property type="evidence" value="ECO:0007669"/>
    <property type="project" value="TreeGrafter"/>
</dbReference>
<dbReference type="CDD" id="cd08493">
    <property type="entry name" value="PBP2_DppA_like"/>
    <property type="match status" value="1"/>
</dbReference>